<protein>
    <submittedName>
        <fullName evidence="7">Efflux RND transporter periplasmic adaptor subunit</fullName>
    </submittedName>
</protein>
<evidence type="ECO:0000259" key="5">
    <source>
        <dbReference type="Pfam" id="PF25967"/>
    </source>
</evidence>
<name>A0AAU7K1Z2_9SPHI</name>
<sequence length="446" mass="47933">MKLKHIIITVVAIVALLVVLKLTGVIGGNKTEKVTTEKASDKTVVETVTASGKIQPETEVKLSSEVSGEVVELKVKEGDIVKAGQLLCKVRPDVLQSGYERTVATFNAQKASVAAAQQQLAQNQANFINAEATYKRNVELFNKKVISASEFDSAKAAFLTAKANLASAKENVTGAKFTLEQTGANVKEAGANLAKTTIYAPVDGVVSKLSIELGDRILGTSQMAGTEIMRISNLSSMEVNVDVNENDITRVKVGDKASIEVDAFSDKKFRGVVTEIASSSTAVGTTTSTSVDQVTNFSVKIRITEEMEGKQQSIFRPGMSATVDIESESLTGLAIPIQAVFTDNAKSGDNKDNQGNQENTDKQKSKLTDKKVKQYVYAYDAKSKKVKKTEVTTGIQNDQFIIVKSGVKAGEEIVTGPYSAIQNKLKDGMIVEKTAKDQLFNKDGKK</sequence>
<dbReference type="InterPro" id="IPR058625">
    <property type="entry name" value="MdtA-like_BSH"/>
</dbReference>
<evidence type="ECO:0000259" key="3">
    <source>
        <dbReference type="Pfam" id="PF25876"/>
    </source>
</evidence>
<accession>A0AAU7K1Z2</accession>
<dbReference type="Pfam" id="PF25917">
    <property type="entry name" value="BSH_RND"/>
    <property type="match status" value="1"/>
</dbReference>
<dbReference type="InterPro" id="IPR058627">
    <property type="entry name" value="MdtA-like_C"/>
</dbReference>
<dbReference type="GO" id="GO:0015562">
    <property type="term" value="F:efflux transmembrane transporter activity"/>
    <property type="evidence" value="ECO:0007669"/>
    <property type="project" value="TreeGrafter"/>
</dbReference>
<dbReference type="EMBL" id="CP157485">
    <property type="protein sequence ID" value="XBO46460.1"/>
    <property type="molecule type" value="Genomic_DNA"/>
</dbReference>
<dbReference type="PANTHER" id="PTHR30469:SF33">
    <property type="entry name" value="SLR1207 PROTEIN"/>
    <property type="match status" value="1"/>
</dbReference>
<evidence type="ECO:0000259" key="4">
    <source>
        <dbReference type="Pfam" id="PF25917"/>
    </source>
</evidence>
<feature type="domain" description="YknX-like beta-barrel" evidence="6">
    <location>
        <begin position="237"/>
        <end position="325"/>
    </location>
</feature>
<dbReference type="Pfam" id="PF25990">
    <property type="entry name" value="Beta-barrel_YknX"/>
    <property type="match status" value="1"/>
</dbReference>
<dbReference type="GO" id="GO:1990281">
    <property type="term" value="C:efflux pump complex"/>
    <property type="evidence" value="ECO:0007669"/>
    <property type="project" value="TreeGrafter"/>
</dbReference>
<dbReference type="SUPFAM" id="SSF111369">
    <property type="entry name" value="HlyD-like secretion proteins"/>
    <property type="match status" value="1"/>
</dbReference>
<feature type="domain" description="Multidrug resistance protein MdtA-like C-terminal permuted SH3" evidence="5">
    <location>
        <begin position="382"/>
        <end position="416"/>
    </location>
</feature>
<gene>
    <name evidence="7" type="ORF">ABEG20_14300</name>
</gene>
<feature type="domain" description="Multidrug resistance protein MdtA-like barrel-sandwich hybrid" evidence="4">
    <location>
        <begin position="60"/>
        <end position="218"/>
    </location>
</feature>
<dbReference type="Gene3D" id="1.10.287.470">
    <property type="entry name" value="Helix hairpin bin"/>
    <property type="match status" value="1"/>
</dbReference>
<feature type="region of interest" description="Disordered" evidence="2">
    <location>
        <begin position="344"/>
        <end position="366"/>
    </location>
</feature>
<dbReference type="AlphaFoldDB" id="A0AAU7K1Z2"/>
<evidence type="ECO:0000313" key="7">
    <source>
        <dbReference type="EMBL" id="XBO46460.1"/>
    </source>
</evidence>
<dbReference type="RefSeq" id="WP_406824003.1">
    <property type="nucleotide sequence ID" value="NZ_CP157485.1"/>
</dbReference>
<dbReference type="Gene3D" id="2.40.30.170">
    <property type="match status" value="1"/>
</dbReference>
<evidence type="ECO:0000256" key="1">
    <source>
        <dbReference type="ARBA" id="ARBA00022448"/>
    </source>
</evidence>
<dbReference type="InterPro" id="IPR058636">
    <property type="entry name" value="Beta-barrel_YknX"/>
</dbReference>
<evidence type="ECO:0000259" key="6">
    <source>
        <dbReference type="Pfam" id="PF25990"/>
    </source>
</evidence>
<feature type="domain" description="Multidrug resistance protein MdtA-like alpha-helical hairpin" evidence="3">
    <location>
        <begin position="114"/>
        <end position="182"/>
    </location>
</feature>
<dbReference type="InterPro" id="IPR058624">
    <property type="entry name" value="MdtA-like_HH"/>
</dbReference>
<dbReference type="Gene3D" id="2.40.420.20">
    <property type="match status" value="1"/>
</dbReference>
<dbReference type="PANTHER" id="PTHR30469">
    <property type="entry name" value="MULTIDRUG RESISTANCE PROTEIN MDTA"/>
    <property type="match status" value="1"/>
</dbReference>
<reference evidence="7" key="1">
    <citation type="submission" date="2024-05" db="EMBL/GenBank/DDBJ databases">
        <authorList>
            <person name="Kim S."/>
            <person name="Heo J."/>
            <person name="Choi H."/>
            <person name="Choi Y."/>
            <person name="Kwon S.-W."/>
            <person name="Kim Y."/>
        </authorList>
    </citation>
    <scope>NUCLEOTIDE SEQUENCE</scope>
    <source>
        <strain evidence="7">KACC 23697</strain>
    </source>
</reference>
<keyword evidence="1" id="KW-0813">Transport</keyword>
<dbReference type="Pfam" id="PF25876">
    <property type="entry name" value="HH_MFP_RND"/>
    <property type="match status" value="1"/>
</dbReference>
<organism evidence="7">
    <name type="scientific">Pedobacter sp. KACC 23697</name>
    <dbReference type="NCBI Taxonomy" id="3149230"/>
    <lineage>
        <taxon>Bacteria</taxon>
        <taxon>Pseudomonadati</taxon>
        <taxon>Bacteroidota</taxon>
        <taxon>Sphingobacteriia</taxon>
        <taxon>Sphingobacteriales</taxon>
        <taxon>Sphingobacteriaceae</taxon>
        <taxon>Pedobacter</taxon>
    </lineage>
</organism>
<dbReference type="Gene3D" id="2.40.50.100">
    <property type="match status" value="2"/>
</dbReference>
<proteinExistence type="predicted"/>
<dbReference type="Pfam" id="PF25967">
    <property type="entry name" value="RND-MFP_C"/>
    <property type="match status" value="1"/>
</dbReference>
<evidence type="ECO:0000256" key="2">
    <source>
        <dbReference type="SAM" id="MobiDB-lite"/>
    </source>
</evidence>